<evidence type="ECO:0000313" key="2">
    <source>
        <dbReference type="EMBL" id="SFD43857.1"/>
    </source>
</evidence>
<evidence type="ECO:0000256" key="1">
    <source>
        <dbReference type="SAM" id="Phobius"/>
    </source>
</evidence>
<gene>
    <name evidence="2" type="ORF">SAMN05216204_12522</name>
</gene>
<reference evidence="3" key="1">
    <citation type="submission" date="2016-10" db="EMBL/GenBank/DDBJ databases">
        <authorList>
            <person name="Varghese N."/>
            <person name="Submissions S."/>
        </authorList>
    </citation>
    <scope>NUCLEOTIDE SEQUENCE [LARGE SCALE GENOMIC DNA]</scope>
    <source>
        <strain evidence="3">CGMCC 1.12041</strain>
    </source>
</reference>
<evidence type="ECO:0000313" key="3">
    <source>
        <dbReference type="Proteomes" id="UP000198639"/>
    </source>
</evidence>
<dbReference type="Proteomes" id="UP000198639">
    <property type="component" value="Unassembled WGS sequence"/>
</dbReference>
<keyword evidence="1" id="KW-1133">Transmembrane helix</keyword>
<dbReference type="OrthoDB" id="8757224at2"/>
<evidence type="ECO:0008006" key="4">
    <source>
        <dbReference type="Google" id="ProtNLM"/>
    </source>
</evidence>
<proteinExistence type="predicted"/>
<feature type="transmembrane region" description="Helical" evidence="1">
    <location>
        <begin position="17"/>
        <end position="37"/>
    </location>
</feature>
<dbReference type="STRING" id="1164594.SAMN05216204_12522"/>
<sequence>MPIALTVVIAPSRRLRWLLAGFAASLCAAACAVGLLLPFRFTGGPLVAAALLFAGLCVAHAALRRATVHRIDISGPGQLRLTVQQGVRIEAGDALPVAILPGSTLWPRLLMLRFGAPSSLRGRCAIRSVAVLPDSVAPEAFRVLAVALGAGAGQAGVSSTEHKIL</sequence>
<protein>
    <recommendedName>
        <fullName evidence="4">Toxin CptA</fullName>
    </recommendedName>
</protein>
<dbReference type="RefSeq" id="WP_091876016.1">
    <property type="nucleotide sequence ID" value="NZ_FOLD01000025.1"/>
</dbReference>
<keyword evidence="1" id="KW-0472">Membrane</keyword>
<organism evidence="2 3">
    <name type="scientific">Massilia yuzhufengensis</name>
    <dbReference type="NCBI Taxonomy" id="1164594"/>
    <lineage>
        <taxon>Bacteria</taxon>
        <taxon>Pseudomonadati</taxon>
        <taxon>Pseudomonadota</taxon>
        <taxon>Betaproteobacteria</taxon>
        <taxon>Burkholderiales</taxon>
        <taxon>Oxalobacteraceae</taxon>
        <taxon>Telluria group</taxon>
        <taxon>Massilia</taxon>
    </lineage>
</organism>
<keyword evidence="1" id="KW-0812">Transmembrane</keyword>
<feature type="transmembrane region" description="Helical" evidence="1">
    <location>
        <begin position="43"/>
        <end position="63"/>
    </location>
</feature>
<dbReference type="EMBL" id="FOLD01000025">
    <property type="protein sequence ID" value="SFD43857.1"/>
    <property type="molecule type" value="Genomic_DNA"/>
</dbReference>
<name>A0A1I1SBR5_9BURK</name>
<accession>A0A1I1SBR5</accession>
<keyword evidence="3" id="KW-1185">Reference proteome</keyword>
<dbReference type="AlphaFoldDB" id="A0A1I1SBR5"/>